<feature type="domain" description="Flagellar basal body rod protein N-terminal" evidence="7">
    <location>
        <begin position="7"/>
        <end position="36"/>
    </location>
</feature>
<dbReference type="InterPro" id="IPR019776">
    <property type="entry name" value="Flagellar_basal_body_rod_CS"/>
</dbReference>
<keyword evidence="10" id="KW-0282">Flagellum</keyword>
<dbReference type="GO" id="GO:0009424">
    <property type="term" value="C:bacterial-type flagellum hook"/>
    <property type="evidence" value="ECO:0007669"/>
    <property type="project" value="InterPro"/>
</dbReference>
<feature type="domain" description="Flagellar basal-body/hook protein C-terminal" evidence="8">
    <location>
        <begin position="447"/>
        <end position="487"/>
    </location>
</feature>
<dbReference type="Pfam" id="PF06429">
    <property type="entry name" value="Flg_bbr_C"/>
    <property type="match status" value="1"/>
</dbReference>
<dbReference type="EMBL" id="JAABNR010000011">
    <property type="protein sequence ID" value="NBZ88380.1"/>
    <property type="molecule type" value="Genomic_DNA"/>
</dbReference>
<evidence type="ECO:0000256" key="5">
    <source>
        <dbReference type="ARBA" id="ARBA00022525"/>
    </source>
</evidence>
<dbReference type="NCBIfam" id="TIGR02492">
    <property type="entry name" value="flgK_ends"/>
    <property type="match status" value="1"/>
</dbReference>
<evidence type="ECO:0000313" key="11">
    <source>
        <dbReference type="Proteomes" id="UP001193501"/>
    </source>
</evidence>
<dbReference type="GO" id="GO:0009425">
    <property type="term" value="C:bacterial-type flagellum basal body"/>
    <property type="evidence" value="ECO:0007669"/>
    <property type="project" value="UniProtKB-SubCell"/>
</dbReference>
<dbReference type="PROSITE" id="PS00588">
    <property type="entry name" value="FLAGELLA_BB_ROD"/>
    <property type="match status" value="1"/>
</dbReference>
<gene>
    <name evidence="10" type="primary">flgK</name>
    <name evidence="10" type="ORF">GV832_12380</name>
</gene>
<organism evidence="10 11">
    <name type="scientific">Stagnihabitans tardus</name>
    <dbReference type="NCBI Taxonomy" id="2699202"/>
    <lineage>
        <taxon>Bacteria</taxon>
        <taxon>Pseudomonadati</taxon>
        <taxon>Pseudomonadota</taxon>
        <taxon>Alphaproteobacteria</taxon>
        <taxon>Rhodobacterales</taxon>
        <taxon>Paracoccaceae</taxon>
        <taxon>Stagnihabitans</taxon>
    </lineage>
</organism>
<evidence type="ECO:0000256" key="6">
    <source>
        <dbReference type="ARBA" id="ARBA00023143"/>
    </source>
</evidence>
<evidence type="ECO:0000256" key="3">
    <source>
        <dbReference type="ARBA" id="ARBA00009677"/>
    </source>
</evidence>
<keyword evidence="6" id="KW-0975">Bacterial flagellum</keyword>
<proteinExistence type="inferred from homology"/>
<comment type="similarity">
    <text evidence="3">Belongs to the flagella basal body rod proteins family.</text>
</comment>
<dbReference type="InterPro" id="IPR053927">
    <property type="entry name" value="FlgK_helical"/>
</dbReference>
<evidence type="ECO:0000256" key="4">
    <source>
        <dbReference type="ARBA" id="ARBA00016244"/>
    </source>
</evidence>
<reference evidence="10" key="1">
    <citation type="submission" date="2020-01" db="EMBL/GenBank/DDBJ databases">
        <authorList>
            <person name="Chen W.-M."/>
        </authorList>
    </citation>
    <scope>NUCLEOTIDE SEQUENCE</scope>
    <source>
        <strain evidence="10">CYK-10</strain>
    </source>
</reference>
<dbReference type="RefSeq" id="WP_168775201.1">
    <property type="nucleotide sequence ID" value="NZ_JAABNR010000011.1"/>
</dbReference>
<evidence type="ECO:0000256" key="2">
    <source>
        <dbReference type="ARBA" id="ARBA00004613"/>
    </source>
</evidence>
<evidence type="ECO:0000256" key="1">
    <source>
        <dbReference type="ARBA" id="ARBA00004117"/>
    </source>
</evidence>
<dbReference type="InterPro" id="IPR010930">
    <property type="entry name" value="Flg_bb/hook_C_dom"/>
</dbReference>
<dbReference type="Pfam" id="PF00460">
    <property type="entry name" value="Flg_bb_rod"/>
    <property type="match status" value="1"/>
</dbReference>
<evidence type="ECO:0000313" key="10">
    <source>
        <dbReference type="EMBL" id="NBZ88380.1"/>
    </source>
</evidence>
<dbReference type="Proteomes" id="UP001193501">
    <property type="component" value="Unassembled WGS sequence"/>
</dbReference>
<dbReference type="GO" id="GO:0005576">
    <property type="term" value="C:extracellular region"/>
    <property type="evidence" value="ECO:0007669"/>
    <property type="project" value="UniProtKB-SubCell"/>
</dbReference>
<evidence type="ECO:0000259" key="8">
    <source>
        <dbReference type="Pfam" id="PF06429"/>
    </source>
</evidence>
<dbReference type="GO" id="GO:0044780">
    <property type="term" value="P:bacterial-type flagellum assembly"/>
    <property type="evidence" value="ECO:0007669"/>
    <property type="project" value="InterPro"/>
</dbReference>
<feature type="domain" description="Flagellar hook-associated protein FlgK helical" evidence="9">
    <location>
        <begin position="92"/>
        <end position="321"/>
    </location>
</feature>
<keyword evidence="5" id="KW-0964">Secreted</keyword>
<keyword evidence="10" id="KW-0969">Cilium</keyword>
<sequence length="488" mass="50826">MTISNTLATALSGLTAASRAAELVSSNIANASTPGYARRELQLASRVVGSSGQGVQVVGVRRAENAVVIADRRLAQAAQGDSDARTAFYQKLEKAVGTPDLAYSLNGRISAFDTALTEAISHPESEARLTSVLTAARGLASTLVTTGKEIQAARLAADAEIDTQVNLLNDNLLKVSDLNVQIRRGHGLGQDVSSLIDLRQQTVDAISSIVPLRQVDQADGSIKLYTSAGATLLDGAPGLPVHFGFTRTQVIVPEMTQASGGLSGLTLNGAPIPTSGSGAIILGGSLAAEFAVRDELGTEAQAQLDAVTRDLIERFQDSGLDATRLPGDAGLFTDAGAAFDPVNEIGLAQRIKVNAQADPAQGGGVWRLRDGLGATTQALTGNNSLLRDMRAALIADRAPASGDFIGGARSASVLASDFLSQIAGNRLSAEGDSAFTAAKLDTYQQMEAQDGVDTDQEMQSLLQIEQAYAANAKVIKTVEEMLNRLMEI</sequence>
<dbReference type="PANTHER" id="PTHR30033">
    <property type="entry name" value="FLAGELLAR HOOK-ASSOCIATED PROTEIN 1"/>
    <property type="match status" value="1"/>
</dbReference>
<name>A0AAE4YET1_9RHOB</name>
<comment type="caution">
    <text evidence="10">The sequence shown here is derived from an EMBL/GenBank/DDBJ whole genome shotgun (WGS) entry which is preliminary data.</text>
</comment>
<dbReference type="GO" id="GO:0005198">
    <property type="term" value="F:structural molecule activity"/>
    <property type="evidence" value="ECO:0007669"/>
    <property type="project" value="InterPro"/>
</dbReference>
<evidence type="ECO:0000259" key="7">
    <source>
        <dbReference type="Pfam" id="PF00460"/>
    </source>
</evidence>
<keyword evidence="10" id="KW-0966">Cell projection</keyword>
<dbReference type="Pfam" id="PF22638">
    <property type="entry name" value="FlgK_D1"/>
    <property type="match status" value="1"/>
</dbReference>
<comment type="subcellular location">
    <subcellularLocation>
        <location evidence="1">Bacterial flagellum basal body</location>
    </subcellularLocation>
    <subcellularLocation>
        <location evidence="2">Secreted</location>
    </subcellularLocation>
</comment>
<dbReference type="InterPro" id="IPR001444">
    <property type="entry name" value="Flag_bb_rod_N"/>
</dbReference>
<keyword evidence="11" id="KW-1185">Reference proteome</keyword>
<evidence type="ECO:0000259" key="9">
    <source>
        <dbReference type="Pfam" id="PF22638"/>
    </source>
</evidence>
<dbReference type="InterPro" id="IPR002371">
    <property type="entry name" value="FlgK"/>
</dbReference>
<dbReference type="AlphaFoldDB" id="A0AAE4YET1"/>
<accession>A0AAE4YET1</accession>
<protein>
    <recommendedName>
        <fullName evidence="4">Flagellar hook-associated protein 1</fullName>
    </recommendedName>
</protein>
<dbReference type="PANTHER" id="PTHR30033:SF1">
    <property type="entry name" value="FLAGELLAR HOOK-ASSOCIATED PROTEIN 1"/>
    <property type="match status" value="1"/>
</dbReference>